<dbReference type="HOGENOM" id="CLU_2812490_0_0_1"/>
<reference evidence="3" key="5">
    <citation type="submission" date="2018-04" db="UniProtKB">
        <authorList>
            <consortium name="EnsemblFungi"/>
        </authorList>
    </citation>
    <scope>IDENTIFICATION</scope>
    <source>
        <strain evidence="3">R3-111a-1</strain>
    </source>
</reference>
<reference evidence="3" key="4">
    <citation type="journal article" date="2015" name="G3 (Bethesda)">
        <title>Genome sequences of three phytopathogenic species of the Magnaporthaceae family of fungi.</title>
        <authorList>
            <person name="Okagaki L.H."/>
            <person name="Nunes C.C."/>
            <person name="Sailsbery J."/>
            <person name="Clay B."/>
            <person name="Brown D."/>
            <person name="John T."/>
            <person name="Oh Y."/>
            <person name="Young N."/>
            <person name="Fitzgerald M."/>
            <person name="Haas B.J."/>
            <person name="Zeng Q."/>
            <person name="Young S."/>
            <person name="Adiconis X."/>
            <person name="Fan L."/>
            <person name="Levin J.Z."/>
            <person name="Mitchell T.K."/>
            <person name="Okubara P.A."/>
            <person name="Farman M.L."/>
            <person name="Kohn L.M."/>
            <person name="Birren B."/>
            <person name="Ma L.-J."/>
            <person name="Dean R.A."/>
        </authorList>
    </citation>
    <scope>NUCLEOTIDE SEQUENCE</scope>
    <source>
        <strain evidence="3">R3-111a-1</strain>
    </source>
</reference>
<dbReference type="GeneID" id="20353750"/>
<dbReference type="EnsemblFungi" id="EJT69183">
    <property type="protein sequence ID" value="EJT69183"/>
    <property type="gene ID" value="GGTG_13292"/>
</dbReference>
<dbReference type="VEuPathDB" id="FungiDB:GGTG_13292"/>
<reference evidence="4" key="1">
    <citation type="submission" date="2010-07" db="EMBL/GenBank/DDBJ databases">
        <title>The genome sequence of Gaeumannomyces graminis var. tritici strain R3-111a-1.</title>
        <authorList>
            <consortium name="The Broad Institute Genome Sequencing Platform"/>
            <person name="Ma L.-J."/>
            <person name="Dead R."/>
            <person name="Young S."/>
            <person name="Zeng Q."/>
            <person name="Koehrsen M."/>
            <person name="Alvarado L."/>
            <person name="Berlin A."/>
            <person name="Chapman S.B."/>
            <person name="Chen Z."/>
            <person name="Freedman E."/>
            <person name="Gellesch M."/>
            <person name="Goldberg J."/>
            <person name="Griggs A."/>
            <person name="Gujja S."/>
            <person name="Heilman E.R."/>
            <person name="Heiman D."/>
            <person name="Hepburn T."/>
            <person name="Howarth C."/>
            <person name="Jen D."/>
            <person name="Larson L."/>
            <person name="Mehta T."/>
            <person name="Neiman D."/>
            <person name="Pearson M."/>
            <person name="Roberts A."/>
            <person name="Saif S."/>
            <person name="Shea T."/>
            <person name="Shenoy N."/>
            <person name="Sisk P."/>
            <person name="Stolte C."/>
            <person name="Sykes S."/>
            <person name="Walk T."/>
            <person name="White J."/>
            <person name="Yandava C."/>
            <person name="Haas B."/>
            <person name="Nusbaum C."/>
            <person name="Birren B."/>
        </authorList>
    </citation>
    <scope>NUCLEOTIDE SEQUENCE [LARGE SCALE GENOMIC DNA]</scope>
    <source>
        <strain evidence="4">R3-111a-1</strain>
    </source>
</reference>
<name>J3PIG4_GAET3</name>
<reference evidence="2" key="3">
    <citation type="submission" date="2010-09" db="EMBL/GenBank/DDBJ databases">
        <title>Annotation of Gaeumannomyces graminis var. tritici R3-111a-1.</title>
        <authorList>
            <consortium name="The Broad Institute Genome Sequencing Platform"/>
            <person name="Ma L.-J."/>
            <person name="Dead R."/>
            <person name="Young S.K."/>
            <person name="Zeng Q."/>
            <person name="Gargeya S."/>
            <person name="Fitzgerald M."/>
            <person name="Haas B."/>
            <person name="Abouelleil A."/>
            <person name="Alvarado L."/>
            <person name="Arachchi H.M."/>
            <person name="Berlin A."/>
            <person name="Brown A."/>
            <person name="Chapman S.B."/>
            <person name="Chen Z."/>
            <person name="Dunbar C."/>
            <person name="Freedman E."/>
            <person name="Gearin G."/>
            <person name="Gellesch M."/>
            <person name="Goldberg J."/>
            <person name="Griggs A."/>
            <person name="Gujja S."/>
            <person name="Heiman D."/>
            <person name="Howarth C."/>
            <person name="Larson L."/>
            <person name="Lui A."/>
            <person name="MacDonald P.J.P."/>
            <person name="Mehta T."/>
            <person name="Montmayeur A."/>
            <person name="Murphy C."/>
            <person name="Neiman D."/>
            <person name="Pearson M."/>
            <person name="Priest M."/>
            <person name="Roberts A."/>
            <person name="Saif S."/>
            <person name="Shea T."/>
            <person name="Shenoy N."/>
            <person name="Sisk P."/>
            <person name="Stolte C."/>
            <person name="Sykes S."/>
            <person name="Yandava C."/>
            <person name="Wortman J."/>
            <person name="Nusbaum C."/>
            <person name="Birren B."/>
        </authorList>
    </citation>
    <scope>NUCLEOTIDE SEQUENCE</scope>
    <source>
        <strain evidence="2">R3-111a-1</strain>
    </source>
</reference>
<gene>
    <name evidence="3" type="primary">20353750</name>
    <name evidence="2" type="ORF">GGTG_13292</name>
</gene>
<keyword evidence="4" id="KW-1185">Reference proteome</keyword>
<evidence type="ECO:0000313" key="2">
    <source>
        <dbReference type="EMBL" id="EJT69183.1"/>
    </source>
</evidence>
<proteinExistence type="predicted"/>
<dbReference type="AlphaFoldDB" id="J3PIG4"/>
<dbReference type="Proteomes" id="UP000006039">
    <property type="component" value="Unassembled WGS sequence"/>
</dbReference>
<evidence type="ECO:0000256" key="1">
    <source>
        <dbReference type="SAM" id="MobiDB-lite"/>
    </source>
</evidence>
<organism evidence="2">
    <name type="scientific">Gaeumannomyces tritici (strain R3-111a-1)</name>
    <name type="common">Wheat and barley take-all root rot fungus</name>
    <name type="synonym">Gaeumannomyces graminis var. tritici</name>
    <dbReference type="NCBI Taxonomy" id="644352"/>
    <lineage>
        <taxon>Eukaryota</taxon>
        <taxon>Fungi</taxon>
        <taxon>Dikarya</taxon>
        <taxon>Ascomycota</taxon>
        <taxon>Pezizomycotina</taxon>
        <taxon>Sordariomycetes</taxon>
        <taxon>Sordariomycetidae</taxon>
        <taxon>Magnaporthales</taxon>
        <taxon>Magnaporthaceae</taxon>
        <taxon>Gaeumannomyces</taxon>
    </lineage>
</organism>
<reference evidence="2" key="2">
    <citation type="submission" date="2010-07" db="EMBL/GenBank/DDBJ databases">
        <authorList>
            <consortium name="The Broad Institute Genome Sequencing Platform"/>
            <consortium name="Broad Institute Genome Sequencing Center for Infectious Disease"/>
            <person name="Ma L.-J."/>
            <person name="Dead R."/>
            <person name="Young S."/>
            <person name="Zeng Q."/>
            <person name="Koehrsen M."/>
            <person name="Alvarado L."/>
            <person name="Berlin A."/>
            <person name="Chapman S.B."/>
            <person name="Chen Z."/>
            <person name="Freedman E."/>
            <person name="Gellesch M."/>
            <person name="Goldberg J."/>
            <person name="Griggs A."/>
            <person name="Gujja S."/>
            <person name="Heilman E.R."/>
            <person name="Heiman D."/>
            <person name="Hepburn T."/>
            <person name="Howarth C."/>
            <person name="Jen D."/>
            <person name="Larson L."/>
            <person name="Mehta T."/>
            <person name="Neiman D."/>
            <person name="Pearson M."/>
            <person name="Roberts A."/>
            <person name="Saif S."/>
            <person name="Shea T."/>
            <person name="Shenoy N."/>
            <person name="Sisk P."/>
            <person name="Stolte C."/>
            <person name="Sykes S."/>
            <person name="Walk T."/>
            <person name="White J."/>
            <person name="Yandava C."/>
            <person name="Haas B."/>
            <person name="Nusbaum C."/>
            <person name="Birren B."/>
        </authorList>
    </citation>
    <scope>NUCLEOTIDE SEQUENCE</scope>
    <source>
        <strain evidence="2">R3-111a-1</strain>
    </source>
</reference>
<protein>
    <submittedName>
        <fullName evidence="2 3">Uncharacterized protein</fullName>
    </submittedName>
</protein>
<dbReference type="EMBL" id="GL385405">
    <property type="protein sequence ID" value="EJT69183.1"/>
    <property type="molecule type" value="Genomic_DNA"/>
</dbReference>
<feature type="region of interest" description="Disordered" evidence="1">
    <location>
        <begin position="45"/>
        <end position="67"/>
    </location>
</feature>
<accession>J3PIG4</accession>
<sequence>MPGMSDAAPGQPDGWCHTEAPFEVVGIASPRVLVRTHRVGINPVEPSLQVGATNRANGGDGPPARTT</sequence>
<evidence type="ECO:0000313" key="4">
    <source>
        <dbReference type="Proteomes" id="UP000006039"/>
    </source>
</evidence>
<evidence type="ECO:0000313" key="3">
    <source>
        <dbReference type="EnsemblFungi" id="EJT69183"/>
    </source>
</evidence>
<dbReference type="RefSeq" id="XP_009229462.1">
    <property type="nucleotide sequence ID" value="XM_009231198.1"/>
</dbReference>